<dbReference type="GO" id="GO:0016787">
    <property type="term" value="F:hydrolase activity"/>
    <property type="evidence" value="ECO:0007669"/>
    <property type="project" value="UniProtKB-KW"/>
</dbReference>
<keyword evidence="1" id="KW-0378">Hydrolase</keyword>
<keyword evidence="1" id="KW-0255">Endonuclease</keyword>
<sequence>MISEYIRELKRYTYNELKKIFKCNNQILNSSISKLKEYGILKVVPYTKEQKDLSELNNEDIEIASIVDNDYNHYFVFDYVGIISINGIVLKIYPKYIKKDNSPKKQMKQVLKVIDKFNKQEQIIKIFNDSDYSTSYNNLAVCLYFLNDYYENGLYNNELDILEENGSGEIYWDKTINEAFTLISDGCPYYPSVYTKKRINDEYSFFKKLHETIVTKCSNELDEADLLDLFDITQTYLSETELEEFGDTDYILYRLENEMNIQFNTRKNNLLKMMYAYIANKGTLNELEHLSMYGTKSFNLVWEKVCAKVLNNHLDVYLCNLPLNNNPYKKSDGKLIDVIEKPKWVNKDENGQFIHETATLIPDTTVISNNKMIIYDAKYYCFEHTRQNLKGQPGIESITKQYLYQLAYKKFTEDNKISNIENYFIIPTETDTINYSGFVTFPILKNIGLENIKICLISAKYMFKNYLDNQIIEINQ</sequence>
<name>A0AAP2UF79_9FIRM</name>
<dbReference type="Proteomes" id="UP001204814">
    <property type="component" value="Unassembled WGS sequence"/>
</dbReference>
<protein>
    <submittedName>
        <fullName evidence="1">LlaJI family restriction endonuclease</fullName>
        <ecNumber evidence="1">3.1.21.-</ecNumber>
    </submittedName>
</protein>
<accession>A0AAP2UF79</accession>
<evidence type="ECO:0000313" key="1">
    <source>
        <dbReference type="EMBL" id="MCQ5061535.1"/>
    </source>
</evidence>
<gene>
    <name evidence="1" type="ORF">NE542_06770</name>
</gene>
<dbReference type="EC" id="3.1.21.-" evidence="1"/>
<keyword evidence="1" id="KW-0540">Nuclease</keyword>
<proteinExistence type="predicted"/>
<dbReference type="RefSeq" id="WP_117347739.1">
    <property type="nucleotide sequence ID" value="NZ_JAJDKX010000005.1"/>
</dbReference>
<dbReference type="AlphaFoldDB" id="A0AAP2UF79"/>
<dbReference type="InterPro" id="IPR018579">
    <property type="entry name" value="Restrct_endonuc_II_LlaJI"/>
</dbReference>
<dbReference type="EMBL" id="JANGBO010000004">
    <property type="protein sequence ID" value="MCQ5061535.1"/>
    <property type="molecule type" value="Genomic_DNA"/>
</dbReference>
<dbReference type="GO" id="GO:0004519">
    <property type="term" value="F:endonuclease activity"/>
    <property type="evidence" value="ECO:0007669"/>
    <property type="project" value="UniProtKB-KW"/>
</dbReference>
<comment type="caution">
    <text evidence="1">The sequence shown here is derived from an EMBL/GenBank/DDBJ whole genome shotgun (WGS) entry which is preliminary data.</text>
</comment>
<reference evidence="1" key="1">
    <citation type="submission" date="2022-06" db="EMBL/GenBank/DDBJ databases">
        <title>Isolation of gut microbiota from human fecal samples.</title>
        <authorList>
            <person name="Pamer E.G."/>
            <person name="Barat B."/>
            <person name="Waligurski E."/>
            <person name="Medina S."/>
            <person name="Paddock L."/>
            <person name="Mostad J."/>
        </authorList>
    </citation>
    <scope>NUCLEOTIDE SEQUENCE</scope>
    <source>
        <strain evidence="1">DFI.6.24</strain>
    </source>
</reference>
<dbReference type="Pfam" id="PF09563">
    <property type="entry name" value="RE_LlaJI"/>
    <property type="match status" value="1"/>
</dbReference>
<evidence type="ECO:0000313" key="2">
    <source>
        <dbReference type="Proteomes" id="UP001204814"/>
    </source>
</evidence>
<organism evidence="1 2">
    <name type="scientific">Faecalibacillus intestinalis</name>
    <dbReference type="NCBI Taxonomy" id="1982626"/>
    <lineage>
        <taxon>Bacteria</taxon>
        <taxon>Bacillati</taxon>
        <taxon>Bacillota</taxon>
        <taxon>Erysipelotrichia</taxon>
        <taxon>Erysipelotrichales</taxon>
        <taxon>Coprobacillaceae</taxon>
        <taxon>Faecalibacillus</taxon>
    </lineage>
</organism>